<dbReference type="Pfam" id="PF01408">
    <property type="entry name" value="GFO_IDH_MocA"/>
    <property type="match status" value="1"/>
</dbReference>
<gene>
    <name evidence="4" type="ORF">BCR35DRAFT_273008</name>
</gene>
<comment type="similarity">
    <text evidence="1">Belongs to the Gfo/Idh/MocA family.</text>
</comment>
<dbReference type="SUPFAM" id="SSF51735">
    <property type="entry name" value="NAD(P)-binding Rossmann-fold domains"/>
    <property type="match status" value="1"/>
</dbReference>
<dbReference type="AlphaFoldDB" id="A0A1Y2CA73"/>
<feature type="domain" description="Gfo/Idh/MocA-like oxidoreductase N-terminal" evidence="2">
    <location>
        <begin position="9"/>
        <end position="133"/>
    </location>
</feature>
<evidence type="ECO:0008006" key="6">
    <source>
        <dbReference type="Google" id="ProtNLM"/>
    </source>
</evidence>
<accession>A0A1Y2CA73</accession>
<evidence type="ECO:0000313" key="4">
    <source>
        <dbReference type="EMBL" id="ORY43930.1"/>
    </source>
</evidence>
<evidence type="ECO:0000256" key="1">
    <source>
        <dbReference type="ARBA" id="ARBA00010928"/>
    </source>
</evidence>
<dbReference type="Pfam" id="PF22725">
    <property type="entry name" value="GFO_IDH_MocA_C3"/>
    <property type="match status" value="1"/>
</dbReference>
<dbReference type="InterPro" id="IPR000683">
    <property type="entry name" value="Gfo/Idh/MocA-like_OxRdtase_N"/>
</dbReference>
<name>A0A1Y2CA73_9BASI</name>
<dbReference type="STRING" id="106004.A0A1Y2CA73"/>
<organism evidence="4 5">
    <name type="scientific">Leucosporidium creatinivorum</name>
    <dbReference type="NCBI Taxonomy" id="106004"/>
    <lineage>
        <taxon>Eukaryota</taxon>
        <taxon>Fungi</taxon>
        <taxon>Dikarya</taxon>
        <taxon>Basidiomycota</taxon>
        <taxon>Pucciniomycotina</taxon>
        <taxon>Microbotryomycetes</taxon>
        <taxon>Leucosporidiales</taxon>
        <taxon>Leucosporidium</taxon>
    </lineage>
</organism>
<sequence>MAATAPHGIALLGAGIFAKTAHLPAIAAADTLKLLAVYSRSLSSATELSEAAKTHPTITSAVDIYADDSAAKGDLTALLKREDIETVVLALPITLQPSIIEQAFQAGKNVISEKPVAPTVEEGKRLIDLYEKEYKPKGITWIVAEQYPYEAGYNKAREIVAAGKIGTVRSFNLDFYGFVVPDSKYHATSWRNKPDYQGGFLLDGGVHFVAGLRHMLPHPITTVTATRALIQKHLPPFDTLAGFFTTSEPTLNGTFNISFGIEASSTRQYTLRGSKGTLTVAFGQTQVLTLTTLSTNPEEPTSHEIVIELPSQGVVHEFEAFGEALTEGVGSESWKLVESRSGPRATLRDLAIIEGALNSGGSGEKVDLRKLAGEHWEI</sequence>
<dbReference type="PANTHER" id="PTHR42840">
    <property type="entry name" value="NAD(P)-BINDING ROSSMANN-FOLD SUPERFAMILY PROTEIN-RELATED"/>
    <property type="match status" value="1"/>
</dbReference>
<dbReference type="Gene3D" id="3.30.360.10">
    <property type="entry name" value="Dihydrodipicolinate Reductase, domain 2"/>
    <property type="match status" value="1"/>
</dbReference>
<dbReference type="GO" id="GO:0016491">
    <property type="term" value="F:oxidoreductase activity"/>
    <property type="evidence" value="ECO:0007669"/>
    <property type="project" value="TreeGrafter"/>
</dbReference>
<comment type="caution">
    <text evidence="4">The sequence shown here is derived from an EMBL/GenBank/DDBJ whole genome shotgun (WGS) entry which is preliminary data.</text>
</comment>
<feature type="domain" description="GFO/IDH/MocA-like oxidoreductase" evidence="3">
    <location>
        <begin position="153"/>
        <end position="278"/>
    </location>
</feature>
<evidence type="ECO:0000259" key="2">
    <source>
        <dbReference type="Pfam" id="PF01408"/>
    </source>
</evidence>
<evidence type="ECO:0000259" key="3">
    <source>
        <dbReference type="Pfam" id="PF22725"/>
    </source>
</evidence>
<dbReference type="SUPFAM" id="SSF55347">
    <property type="entry name" value="Glyceraldehyde-3-phosphate dehydrogenase-like, C-terminal domain"/>
    <property type="match status" value="1"/>
</dbReference>
<dbReference type="InterPro" id="IPR055170">
    <property type="entry name" value="GFO_IDH_MocA-like_dom"/>
</dbReference>
<dbReference type="OrthoDB" id="64915at2759"/>
<proteinExistence type="inferred from homology"/>
<keyword evidence="5" id="KW-1185">Reference proteome</keyword>
<dbReference type="PANTHER" id="PTHR42840:SF5">
    <property type="entry name" value="NAD(P)-BINDING ROSSMANN-FOLD SUPERFAMILY PROTEIN"/>
    <property type="match status" value="1"/>
</dbReference>
<dbReference type="GO" id="GO:0006740">
    <property type="term" value="P:NADPH regeneration"/>
    <property type="evidence" value="ECO:0007669"/>
    <property type="project" value="TreeGrafter"/>
</dbReference>
<dbReference type="Proteomes" id="UP000193467">
    <property type="component" value="Unassembled WGS sequence"/>
</dbReference>
<dbReference type="GO" id="GO:0000166">
    <property type="term" value="F:nucleotide binding"/>
    <property type="evidence" value="ECO:0007669"/>
    <property type="project" value="InterPro"/>
</dbReference>
<dbReference type="EMBL" id="MCGR01000127">
    <property type="protein sequence ID" value="ORY43930.1"/>
    <property type="molecule type" value="Genomic_DNA"/>
</dbReference>
<evidence type="ECO:0000313" key="5">
    <source>
        <dbReference type="Proteomes" id="UP000193467"/>
    </source>
</evidence>
<dbReference type="InterPro" id="IPR036291">
    <property type="entry name" value="NAD(P)-bd_dom_sf"/>
</dbReference>
<protein>
    <recommendedName>
        <fullName evidence="6">NAD(P)-binding protein</fullName>
    </recommendedName>
</protein>
<reference evidence="4 5" key="1">
    <citation type="submission" date="2016-07" db="EMBL/GenBank/DDBJ databases">
        <title>Pervasive Adenine N6-methylation of Active Genes in Fungi.</title>
        <authorList>
            <consortium name="DOE Joint Genome Institute"/>
            <person name="Mondo S.J."/>
            <person name="Dannebaum R.O."/>
            <person name="Kuo R.C."/>
            <person name="Labutti K."/>
            <person name="Haridas S."/>
            <person name="Kuo A."/>
            <person name="Salamov A."/>
            <person name="Ahrendt S.R."/>
            <person name="Lipzen A."/>
            <person name="Sullivan W."/>
            <person name="Andreopoulos W.B."/>
            <person name="Clum A."/>
            <person name="Lindquist E."/>
            <person name="Daum C."/>
            <person name="Ramamoorthy G.K."/>
            <person name="Gryganskyi A."/>
            <person name="Culley D."/>
            <person name="Magnuson J.K."/>
            <person name="James T.Y."/>
            <person name="O'Malley M.A."/>
            <person name="Stajich J.E."/>
            <person name="Spatafora J.W."/>
            <person name="Visel A."/>
            <person name="Grigoriev I.V."/>
        </authorList>
    </citation>
    <scope>NUCLEOTIDE SEQUENCE [LARGE SCALE GENOMIC DNA]</scope>
    <source>
        <strain evidence="4 5">62-1032</strain>
    </source>
</reference>
<dbReference type="GO" id="GO:0005737">
    <property type="term" value="C:cytoplasm"/>
    <property type="evidence" value="ECO:0007669"/>
    <property type="project" value="TreeGrafter"/>
</dbReference>
<dbReference type="InParanoid" id="A0A1Y2CA73"/>
<dbReference type="Gene3D" id="3.40.50.720">
    <property type="entry name" value="NAD(P)-binding Rossmann-like Domain"/>
    <property type="match status" value="1"/>
</dbReference>